<evidence type="ECO:0000256" key="1">
    <source>
        <dbReference type="ARBA" id="ARBA00022450"/>
    </source>
</evidence>
<dbReference type="Gene3D" id="3.40.366.10">
    <property type="entry name" value="Malonyl-Coenzyme A Acyl Carrier Protein, domain 2"/>
    <property type="match status" value="1"/>
</dbReference>
<dbReference type="SUPFAM" id="SSF52151">
    <property type="entry name" value="FabD/lysophospholipase-like"/>
    <property type="match status" value="1"/>
</dbReference>
<dbReference type="GO" id="GO:0005886">
    <property type="term" value="C:plasma membrane"/>
    <property type="evidence" value="ECO:0007669"/>
    <property type="project" value="TreeGrafter"/>
</dbReference>
<feature type="domain" description="Carrier" evidence="5">
    <location>
        <begin position="915"/>
        <end position="989"/>
    </location>
</feature>
<keyword evidence="3" id="KW-0808">Transferase</keyword>
<dbReference type="Pfam" id="PF00109">
    <property type="entry name" value="ketoacyl-synt"/>
    <property type="match status" value="1"/>
</dbReference>
<keyword evidence="1" id="KW-0596">Phosphopantetheine</keyword>
<dbReference type="Pfam" id="PF00698">
    <property type="entry name" value="Acyl_transf_1"/>
    <property type="match status" value="1"/>
</dbReference>
<dbReference type="InterPro" id="IPR006162">
    <property type="entry name" value="Ppantetheine_attach_site"/>
</dbReference>
<keyword evidence="8" id="KW-1185">Reference proteome</keyword>
<dbReference type="InterPro" id="IPR014043">
    <property type="entry name" value="Acyl_transferase_dom"/>
</dbReference>
<keyword evidence="7" id="KW-0012">Acyltransferase</keyword>
<accession>A0A9X2IHI2</accession>
<dbReference type="SMART" id="SM00827">
    <property type="entry name" value="PKS_AT"/>
    <property type="match status" value="1"/>
</dbReference>
<dbReference type="SUPFAM" id="SSF53901">
    <property type="entry name" value="Thiolase-like"/>
    <property type="match status" value="1"/>
</dbReference>
<dbReference type="PROSITE" id="PS52004">
    <property type="entry name" value="KS3_2"/>
    <property type="match status" value="1"/>
</dbReference>
<evidence type="ECO:0000256" key="4">
    <source>
        <dbReference type="SAM" id="MobiDB-lite"/>
    </source>
</evidence>
<feature type="compositionally biased region" description="Basic and acidic residues" evidence="4">
    <location>
        <begin position="903"/>
        <end position="922"/>
    </location>
</feature>
<dbReference type="SUPFAM" id="SSF47336">
    <property type="entry name" value="ACP-like"/>
    <property type="match status" value="1"/>
</dbReference>
<dbReference type="InterPro" id="IPR014030">
    <property type="entry name" value="Ketoacyl_synth_N"/>
</dbReference>
<dbReference type="InterPro" id="IPR050091">
    <property type="entry name" value="PKS_NRPS_Biosynth_Enz"/>
</dbReference>
<dbReference type="PROSITE" id="PS50075">
    <property type="entry name" value="CARRIER"/>
    <property type="match status" value="1"/>
</dbReference>
<dbReference type="InterPro" id="IPR016039">
    <property type="entry name" value="Thiolase-like"/>
</dbReference>
<dbReference type="GO" id="GO:0005737">
    <property type="term" value="C:cytoplasm"/>
    <property type="evidence" value="ECO:0007669"/>
    <property type="project" value="TreeGrafter"/>
</dbReference>
<dbReference type="InterPro" id="IPR009081">
    <property type="entry name" value="PP-bd_ACP"/>
</dbReference>
<name>A0A9X2IHI2_9ACTN</name>
<dbReference type="Pfam" id="PF02801">
    <property type="entry name" value="Ketoacyl-synt_C"/>
    <property type="match status" value="1"/>
</dbReference>
<dbReference type="InterPro" id="IPR016035">
    <property type="entry name" value="Acyl_Trfase/lysoPLipase"/>
</dbReference>
<dbReference type="PANTHER" id="PTHR43775:SF37">
    <property type="entry name" value="SI:DKEY-61P9.11"/>
    <property type="match status" value="1"/>
</dbReference>
<evidence type="ECO:0000313" key="7">
    <source>
        <dbReference type="EMBL" id="MCM0622629.1"/>
    </source>
</evidence>
<dbReference type="Gene3D" id="3.40.47.10">
    <property type="match status" value="1"/>
</dbReference>
<dbReference type="GO" id="GO:0006633">
    <property type="term" value="P:fatty acid biosynthetic process"/>
    <property type="evidence" value="ECO:0007669"/>
    <property type="project" value="TreeGrafter"/>
</dbReference>
<dbReference type="InterPro" id="IPR020841">
    <property type="entry name" value="PKS_Beta-ketoAc_synthase_dom"/>
</dbReference>
<feature type="domain" description="Ketosynthase family 3 (KS3)" evidence="6">
    <location>
        <begin position="6"/>
        <end position="432"/>
    </location>
</feature>
<evidence type="ECO:0000256" key="2">
    <source>
        <dbReference type="ARBA" id="ARBA00022553"/>
    </source>
</evidence>
<dbReference type="Pfam" id="PF00550">
    <property type="entry name" value="PP-binding"/>
    <property type="match status" value="1"/>
</dbReference>
<keyword evidence="2" id="KW-0597">Phosphoprotein</keyword>
<dbReference type="CDD" id="cd00833">
    <property type="entry name" value="PKS"/>
    <property type="match status" value="1"/>
</dbReference>
<gene>
    <name evidence="7" type="ORF">M8330_20270</name>
</gene>
<dbReference type="InterPro" id="IPR014031">
    <property type="entry name" value="Ketoacyl_synth_C"/>
</dbReference>
<evidence type="ECO:0000259" key="5">
    <source>
        <dbReference type="PROSITE" id="PS50075"/>
    </source>
</evidence>
<dbReference type="AlphaFoldDB" id="A0A9X2IHI2"/>
<proteinExistence type="predicted"/>
<dbReference type="PROSITE" id="PS00012">
    <property type="entry name" value="PHOSPHOPANTETHEINE"/>
    <property type="match status" value="1"/>
</dbReference>
<dbReference type="Proteomes" id="UP001139485">
    <property type="component" value="Unassembled WGS sequence"/>
</dbReference>
<dbReference type="Gene3D" id="1.10.1200.10">
    <property type="entry name" value="ACP-like"/>
    <property type="match status" value="1"/>
</dbReference>
<dbReference type="GO" id="GO:0071770">
    <property type="term" value="P:DIM/DIP cell wall layer assembly"/>
    <property type="evidence" value="ECO:0007669"/>
    <property type="project" value="TreeGrafter"/>
</dbReference>
<dbReference type="InterPro" id="IPR001227">
    <property type="entry name" value="Ac_transferase_dom_sf"/>
</dbReference>
<sequence length="992" mass="104386">MRDDSHEPIAVIGMALRLPGALTPEQFWHNITEGVVSVGDRSRAELLRAGVSPDEADDPDYVPVHGVLDGADRFDAECFGFSPREAALIDPQQRKFLECASEALEDAGYLPRARRGRVGVIACTGNNAYLVRNLLPALAAEAEFESTAMLVAAEKDHVATRVAHRLGLTGPAFTVQTSCSSSLVAVHLAVQSLRAGDADMCIAGGASIQVPLGAGYLHAPGGIASPTGRCRPFDVGADGTVFGSGVGAVVLKPLSTAVADGDRIDAVILGTAINNDGARKVGYTAPSVQGQAEVIRAAQRAAGVRAHDIQYVETHGTGTGLGDAIEIAALQAVYQDAELDEAVVLGALKPNIGHTDSASGISALIKVVLALRSEMLPPTPSVTEVDPDLSIDPRRFRFCGRPERWEARGGRQRAGVSSFGLGGTNAHVIVERAPDDARKTPTRTGLSLPSLLPLSARDEDGLRTMRADLADRLITGGHPIGDVARTLQDAREPRRHRVFAVGHSSEELVASLARANPAQAARRPGLGFAFSGFGQSALAALADLSVSFPVFKATAEAAASAIRDAGGPGIDALMAGARPATGERADPRIAQPAMFVLQVGLARTYDDLGLAPEWVIGHSLGEYAAAYVAGALSLPAASALVVTRSRVMEALGPGAMTSVRAPERTVRDWIRDRLDVAAVNADDAVVVSGAKSDVEELEAFLEARGTRFRRLEIGFAAHSRYLDPFLAGFRRVEDEHRESGTLSRSFVSSVSGRTFAAGETLPGGYWTEHLRATVRFADAARSAMASADRVVAEIGTGHAMSYLMQQATDDQTALCIPGVQSDPDRAASDGVLRAVGTAWTGGVDVRWSRLRGPGAARLAPAPVHPFADTRHWIERRPAAPLARENPPEVPEPASGAGSGQADESARAETNDDGSRHESVTSESLREVWANVLGRPVPEDANFFALGGDSLALLGLAKKIQEAFQVRPTLRELSANADVASMVTLVRETQGPS</sequence>
<dbReference type="RefSeq" id="WP_250828811.1">
    <property type="nucleotide sequence ID" value="NZ_JAMOIL010000041.1"/>
</dbReference>
<dbReference type="EMBL" id="JAMOIL010000041">
    <property type="protein sequence ID" value="MCM0622629.1"/>
    <property type="molecule type" value="Genomic_DNA"/>
</dbReference>
<dbReference type="SMART" id="SM00825">
    <property type="entry name" value="PKS_KS"/>
    <property type="match status" value="1"/>
</dbReference>
<dbReference type="SUPFAM" id="SSF55048">
    <property type="entry name" value="Probable ACP-binding domain of malonyl-CoA ACP transacylase"/>
    <property type="match status" value="1"/>
</dbReference>
<feature type="region of interest" description="Disordered" evidence="4">
    <location>
        <begin position="879"/>
        <end position="922"/>
    </location>
</feature>
<organism evidence="7 8">
    <name type="scientific">Nocardioides bruguierae</name>
    <dbReference type="NCBI Taxonomy" id="2945102"/>
    <lineage>
        <taxon>Bacteria</taxon>
        <taxon>Bacillati</taxon>
        <taxon>Actinomycetota</taxon>
        <taxon>Actinomycetes</taxon>
        <taxon>Propionibacteriales</taxon>
        <taxon>Nocardioidaceae</taxon>
        <taxon>Nocardioides</taxon>
    </lineage>
</organism>
<comment type="caution">
    <text evidence="7">The sequence shown here is derived from an EMBL/GenBank/DDBJ whole genome shotgun (WGS) entry which is preliminary data.</text>
</comment>
<dbReference type="GO" id="GO:0004312">
    <property type="term" value="F:fatty acid synthase activity"/>
    <property type="evidence" value="ECO:0007669"/>
    <property type="project" value="TreeGrafter"/>
</dbReference>
<evidence type="ECO:0000256" key="3">
    <source>
        <dbReference type="ARBA" id="ARBA00022679"/>
    </source>
</evidence>
<evidence type="ECO:0000313" key="8">
    <source>
        <dbReference type="Proteomes" id="UP001139485"/>
    </source>
</evidence>
<dbReference type="Gene3D" id="3.30.70.3290">
    <property type="match status" value="1"/>
</dbReference>
<dbReference type="InterPro" id="IPR016036">
    <property type="entry name" value="Malonyl_transacylase_ACP-bd"/>
</dbReference>
<evidence type="ECO:0000259" key="6">
    <source>
        <dbReference type="PROSITE" id="PS52004"/>
    </source>
</evidence>
<dbReference type="InterPro" id="IPR032821">
    <property type="entry name" value="PKS_assoc"/>
</dbReference>
<dbReference type="Pfam" id="PF16197">
    <property type="entry name" value="KAsynt_C_assoc"/>
    <property type="match status" value="1"/>
</dbReference>
<protein>
    <submittedName>
        <fullName evidence="7">Acyltransferase domain-containing protein</fullName>
    </submittedName>
</protein>
<dbReference type="InterPro" id="IPR036736">
    <property type="entry name" value="ACP-like_sf"/>
</dbReference>
<dbReference type="PANTHER" id="PTHR43775">
    <property type="entry name" value="FATTY ACID SYNTHASE"/>
    <property type="match status" value="1"/>
</dbReference>
<reference evidence="7" key="1">
    <citation type="submission" date="2022-05" db="EMBL/GenBank/DDBJ databases">
        <authorList>
            <person name="Tuo L."/>
        </authorList>
    </citation>
    <scope>NUCLEOTIDE SEQUENCE</scope>
    <source>
        <strain evidence="7">BSK12Z-4</strain>
    </source>
</reference>